<dbReference type="NCBIfam" id="NF006014">
    <property type="entry name" value="PRK08153.1"/>
    <property type="match status" value="1"/>
</dbReference>
<comment type="similarity">
    <text evidence="2">Belongs to the class-II pyridoxal-phosphate-dependent aminotransferase family. Histidinol-phosphate aminotransferase subfamily.</text>
</comment>
<keyword evidence="3 9" id="KW-0032">Aminotransferase</keyword>
<reference evidence="10" key="1">
    <citation type="journal article" date="2019" name="Int. J. Syst. Evol. Microbiol.">
        <title>The Global Catalogue of Microorganisms (GCM) 10K type strain sequencing project: providing services to taxonomists for standard genome sequencing and annotation.</title>
        <authorList>
            <consortium name="The Broad Institute Genomics Platform"/>
            <consortium name="The Broad Institute Genome Sequencing Center for Infectious Disease"/>
            <person name="Wu L."/>
            <person name="Ma J."/>
        </authorList>
    </citation>
    <scope>NUCLEOTIDE SEQUENCE [LARGE SCALE GENOMIC DNA]</scope>
    <source>
        <strain evidence="10">CCUG 56029</strain>
    </source>
</reference>
<dbReference type="EMBL" id="JBHUEN010000046">
    <property type="protein sequence ID" value="MFD1883241.1"/>
    <property type="molecule type" value="Genomic_DNA"/>
</dbReference>
<keyword evidence="5 7" id="KW-0663">Pyridoxal phosphate</keyword>
<dbReference type="PROSITE" id="PS00599">
    <property type="entry name" value="AA_TRANSFER_CLASS_2"/>
    <property type="match status" value="1"/>
</dbReference>
<dbReference type="SUPFAM" id="SSF53383">
    <property type="entry name" value="PLP-dependent transferases"/>
    <property type="match status" value="1"/>
</dbReference>
<comment type="caution">
    <text evidence="9">The sequence shown here is derived from an EMBL/GenBank/DDBJ whole genome shotgun (WGS) entry which is preliminary data.</text>
</comment>
<proteinExistence type="inferred from homology"/>
<evidence type="ECO:0000256" key="2">
    <source>
        <dbReference type="ARBA" id="ARBA00007970"/>
    </source>
</evidence>
<organism evidence="9 10">
    <name type="scientific">Paracoccus pacificus</name>
    <dbReference type="NCBI Taxonomy" id="1463598"/>
    <lineage>
        <taxon>Bacteria</taxon>
        <taxon>Pseudomonadati</taxon>
        <taxon>Pseudomonadota</taxon>
        <taxon>Alphaproteobacteria</taxon>
        <taxon>Rhodobacterales</taxon>
        <taxon>Paracoccaceae</taxon>
        <taxon>Paracoccus</taxon>
    </lineage>
</organism>
<comment type="pathway">
    <text evidence="6">Amino-acid biosynthesis.</text>
</comment>
<evidence type="ECO:0000256" key="3">
    <source>
        <dbReference type="ARBA" id="ARBA00022576"/>
    </source>
</evidence>
<protein>
    <submittedName>
        <fullName evidence="9">Pyridoxal phosphate-dependent aminotransferase</fullName>
    </submittedName>
</protein>
<dbReference type="InterPro" id="IPR015422">
    <property type="entry name" value="PyrdxlP-dep_Trfase_small"/>
</dbReference>
<name>A0ABW4RAG1_9RHOB</name>
<accession>A0ABW4RAG1</accession>
<dbReference type="GO" id="GO:0008483">
    <property type="term" value="F:transaminase activity"/>
    <property type="evidence" value="ECO:0007669"/>
    <property type="project" value="UniProtKB-KW"/>
</dbReference>
<dbReference type="InterPro" id="IPR015424">
    <property type="entry name" value="PyrdxlP-dep_Trfase"/>
</dbReference>
<keyword evidence="10" id="KW-1185">Reference proteome</keyword>
<evidence type="ECO:0000259" key="8">
    <source>
        <dbReference type="Pfam" id="PF00155"/>
    </source>
</evidence>
<dbReference type="CDD" id="cd00609">
    <property type="entry name" value="AAT_like"/>
    <property type="match status" value="1"/>
</dbReference>
<keyword evidence="4" id="KW-0808">Transferase</keyword>
<dbReference type="PANTHER" id="PTHR43643">
    <property type="entry name" value="HISTIDINOL-PHOSPHATE AMINOTRANSFERASE 2"/>
    <property type="match status" value="1"/>
</dbReference>
<evidence type="ECO:0000313" key="9">
    <source>
        <dbReference type="EMBL" id="MFD1883241.1"/>
    </source>
</evidence>
<dbReference type="Proteomes" id="UP001597213">
    <property type="component" value="Unassembled WGS sequence"/>
</dbReference>
<gene>
    <name evidence="9" type="ORF">ACFSCT_16105</name>
</gene>
<sequence length="372" mass="39518">METPRFAPLPDSLPETVPFTGPEAIERRRGGAFAARLGANENGFGPSPRAIAAMAEAAAEAWKYGDPDNHDLKFALAAHLGVTPDHVTVGEGIDALLGNLVRLMIAPGDAVVTSNGAYPTFNYHVNGFGGDLYRVPYRDDHEDPAALMAEAARVGARLVYLANPDNPMGSWVTDAEIQVALNALPPGCLLILDEAYVEFAPPEAVPRISVDDPRVIRMRTFSKAYGMAGARIGYAFGAPALIRGFDRIRNHFGVNRIAQAGALAALADSGWLAQTRANVARARNRLGAIAADNGLTALPSATNFVAIDCGHDGDFARRVLVALSDAGIFARMPGVAPMDRCIRVSCGPDDQLDLFAKALPDALRQAGQTPRR</sequence>
<dbReference type="Gene3D" id="3.40.640.10">
    <property type="entry name" value="Type I PLP-dependent aspartate aminotransferase-like (Major domain)"/>
    <property type="match status" value="1"/>
</dbReference>
<dbReference type="RefSeq" id="WP_379144449.1">
    <property type="nucleotide sequence ID" value="NZ_JBHUEN010000046.1"/>
</dbReference>
<comment type="cofactor">
    <cofactor evidence="1 7">
        <name>pyridoxal 5'-phosphate</name>
        <dbReference type="ChEBI" id="CHEBI:597326"/>
    </cofactor>
</comment>
<evidence type="ECO:0000256" key="6">
    <source>
        <dbReference type="ARBA" id="ARBA00029440"/>
    </source>
</evidence>
<evidence type="ECO:0000256" key="5">
    <source>
        <dbReference type="ARBA" id="ARBA00022898"/>
    </source>
</evidence>
<dbReference type="InterPro" id="IPR004839">
    <property type="entry name" value="Aminotransferase_I/II_large"/>
</dbReference>
<feature type="domain" description="Aminotransferase class I/classII large" evidence="8">
    <location>
        <begin position="37"/>
        <end position="359"/>
    </location>
</feature>
<dbReference type="InterPro" id="IPR015421">
    <property type="entry name" value="PyrdxlP-dep_Trfase_major"/>
</dbReference>
<evidence type="ECO:0000313" key="10">
    <source>
        <dbReference type="Proteomes" id="UP001597213"/>
    </source>
</evidence>
<dbReference type="PANTHER" id="PTHR43643:SF3">
    <property type="entry name" value="HISTIDINOL-PHOSPHATE AMINOTRANSFERASE"/>
    <property type="match status" value="1"/>
</dbReference>
<evidence type="ECO:0000256" key="1">
    <source>
        <dbReference type="ARBA" id="ARBA00001933"/>
    </source>
</evidence>
<evidence type="ECO:0000256" key="4">
    <source>
        <dbReference type="ARBA" id="ARBA00022679"/>
    </source>
</evidence>
<dbReference type="InterPro" id="IPR001917">
    <property type="entry name" value="Aminotrans_II_pyridoxalP_BS"/>
</dbReference>
<evidence type="ECO:0000256" key="7">
    <source>
        <dbReference type="RuleBase" id="RU003693"/>
    </source>
</evidence>
<dbReference type="Pfam" id="PF00155">
    <property type="entry name" value="Aminotran_1_2"/>
    <property type="match status" value="1"/>
</dbReference>
<dbReference type="InterPro" id="IPR050106">
    <property type="entry name" value="HistidinolP_aminotransfase"/>
</dbReference>
<dbReference type="Gene3D" id="3.90.1150.10">
    <property type="entry name" value="Aspartate Aminotransferase, domain 1"/>
    <property type="match status" value="1"/>
</dbReference>